<keyword evidence="2" id="KW-0479">Metal-binding</keyword>
<organism evidence="7 8">
    <name type="scientific">Sulfurovum xiamenensis</name>
    <dbReference type="NCBI Taxonomy" id="3019066"/>
    <lineage>
        <taxon>Bacteria</taxon>
        <taxon>Pseudomonadati</taxon>
        <taxon>Campylobacterota</taxon>
        <taxon>Epsilonproteobacteria</taxon>
        <taxon>Campylobacterales</taxon>
        <taxon>Sulfurovaceae</taxon>
        <taxon>Sulfurovum</taxon>
    </lineage>
</organism>
<dbReference type="EMBL" id="JAQIBC010000003">
    <property type="protein sequence ID" value="MDM5263986.1"/>
    <property type="molecule type" value="Genomic_DNA"/>
</dbReference>
<evidence type="ECO:0000256" key="4">
    <source>
        <dbReference type="ARBA" id="ARBA00023014"/>
    </source>
</evidence>
<evidence type="ECO:0000256" key="5">
    <source>
        <dbReference type="ARBA" id="ARBA00023157"/>
    </source>
</evidence>
<dbReference type="InterPro" id="IPR014349">
    <property type="entry name" value="Rieske_Fe-S_prot"/>
</dbReference>
<keyword evidence="5" id="KW-1015">Disulfide bond</keyword>
<evidence type="ECO:0000313" key="7">
    <source>
        <dbReference type="EMBL" id="MDM5263986.1"/>
    </source>
</evidence>
<keyword evidence="8" id="KW-1185">Reference proteome</keyword>
<evidence type="ECO:0000259" key="6">
    <source>
        <dbReference type="PROSITE" id="PS51296"/>
    </source>
</evidence>
<name>A0ABT7QSC7_9BACT</name>
<keyword evidence="1" id="KW-0001">2Fe-2S</keyword>
<proteinExistence type="predicted"/>
<dbReference type="InterPro" id="IPR017941">
    <property type="entry name" value="Rieske_2Fe-2S"/>
</dbReference>
<evidence type="ECO:0000256" key="3">
    <source>
        <dbReference type="ARBA" id="ARBA00023004"/>
    </source>
</evidence>
<evidence type="ECO:0000256" key="2">
    <source>
        <dbReference type="ARBA" id="ARBA00022723"/>
    </source>
</evidence>
<gene>
    <name evidence="7" type="ORF">PF327_07215</name>
</gene>
<dbReference type="Proteomes" id="UP001169066">
    <property type="component" value="Unassembled WGS sequence"/>
</dbReference>
<dbReference type="RefSeq" id="WP_289401916.1">
    <property type="nucleotide sequence ID" value="NZ_JAQIBC010000003.1"/>
</dbReference>
<feature type="domain" description="Rieske" evidence="6">
    <location>
        <begin position="75"/>
        <end position="187"/>
    </location>
</feature>
<evidence type="ECO:0000313" key="8">
    <source>
        <dbReference type="Proteomes" id="UP001169066"/>
    </source>
</evidence>
<accession>A0ABT7QSC7</accession>
<keyword evidence="3" id="KW-0408">Iron</keyword>
<dbReference type="PROSITE" id="PS51296">
    <property type="entry name" value="RIESKE"/>
    <property type="match status" value="1"/>
</dbReference>
<dbReference type="PANTHER" id="PTHR10134">
    <property type="entry name" value="CYTOCHROME B-C1 COMPLEX SUBUNIT RIESKE, MITOCHONDRIAL"/>
    <property type="match status" value="1"/>
</dbReference>
<evidence type="ECO:0000256" key="1">
    <source>
        <dbReference type="ARBA" id="ARBA00022714"/>
    </source>
</evidence>
<dbReference type="SUPFAM" id="SSF50022">
    <property type="entry name" value="ISP domain"/>
    <property type="match status" value="1"/>
</dbReference>
<comment type="caution">
    <text evidence="7">The sequence shown here is derived from an EMBL/GenBank/DDBJ whole genome shotgun (WGS) entry which is preliminary data.</text>
</comment>
<dbReference type="InterPro" id="IPR036922">
    <property type="entry name" value="Rieske_2Fe-2S_sf"/>
</dbReference>
<dbReference type="Pfam" id="PF00355">
    <property type="entry name" value="Rieske"/>
    <property type="match status" value="1"/>
</dbReference>
<protein>
    <submittedName>
        <fullName evidence="7">Rieske 2Fe-2S domain-containing protein</fullName>
    </submittedName>
</protein>
<dbReference type="Gene3D" id="2.102.10.10">
    <property type="entry name" value="Rieske [2Fe-2S] iron-sulphur domain"/>
    <property type="match status" value="1"/>
</dbReference>
<sequence>MERRNFLRLSATSAMAVAIAPSLITQRLYAEDGSLFQPFEKVQLKDAEGNPIKASALAVEENYVFNYPYVGTPAIMVNLTSPAEKDIELTAEDGTKYIYRGGVGAKGTIVAYSAICPHQLTHPQPEMSMFHYIDEKGTTKAYSGGAFVCMSHLSRFEPKQGGKVVGGPATQGLASIILEVDAEDNIWAVAVLGPVKFQDYFDAFKDEFKKFYGNRRKAKKLTKEETKVQTLKNFSADIIRL</sequence>
<keyword evidence="4" id="KW-0411">Iron-sulfur</keyword>
<reference evidence="7" key="1">
    <citation type="submission" date="2023-01" db="EMBL/GenBank/DDBJ databases">
        <title>Sulfurovum sp. XTW-4 genome assembly.</title>
        <authorList>
            <person name="Wang J."/>
        </authorList>
    </citation>
    <scope>NUCLEOTIDE SEQUENCE</scope>
    <source>
        <strain evidence="7">XTW-4</strain>
    </source>
</reference>